<gene>
    <name evidence="1" type="ORF">SFRICE_009832</name>
</gene>
<reference evidence="1" key="1">
    <citation type="submission" date="2016-07" db="EMBL/GenBank/DDBJ databases">
        <authorList>
            <person name="Bretaudeau A."/>
        </authorList>
    </citation>
    <scope>NUCLEOTIDE SEQUENCE</scope>
    <source>
        <strain evidence="1">Rice</strain>
        <tissue evidence="1">Whole body</tissue>
    </source>
</reference>
<sequence>MEMSNILDGIAVAATKSEFLPQGFSLSLTLKTSYKHIVAPCGNRTPYPLRGSQLPSHRTNQECEGVFQCSGEQFCRYDDSLPYTLLQRSLSSQCCRQIATV</sequence>
<evidence type="ECO:0000313" key="1">
    <source>
        <dbReference type="EMBL" id="SOQ50945.1"/>
    </source>
</evidence>
<protein>
    <submittedName>
        <fullName evidence="1">SFRICE_009832</fullName>
    </submittedName>
</protein>
<accession>A0A2H1WCY8</accession>
<organism evidence="1">
    <name type="scientific">Spodoptera frugiperda</name>
    <name type="common">Fall armyworm</name>
    <dbReference type="NCBI Taxonomy" id="7108"/>
    <lineage>
        <taxon>Eukaryota</taxon>
        <taxon>Metazoa</taxon>
        <taxon>Ecdysozoa</taxon>
        <taxon>Arthropoda</taxon>
        <taxon>Hexapoda</taxon>
        <taxon>Insecta</taxon>
        <taxon>Pterygota</taxon>
        <taxon>Neoptera</taxon>
        <taxon>Endopterygota</taxon>
        <taxon>Lepidoptera</taxon>
        <taxon>Glossata</taxon>
        <taxon>Ditrysia</taxon>
        <taxon>Noctuoidea</taxon>
        <taxon>Noctuidae</taxon>
        <taxon>Amphipyrinae</taxon>
        <taxon>Spodoptera</taxon>
    </lineage>
</organism>
<name>A0A2H1WCY8_SPOFR</name>
<dbReference type="EMBL" id="ODYU01007834">
    <property type="protein sequence ID" value="SOQ50945.1"/>
    <property type="molecule type" value="Genomic_DNA"/>
</dbReference>
<dbReference type="AlphaFoldDB" id="A0A2H1WCY8"/>
<proteinExistence type="predicted"/>